<dbReference type="InterPro" id="IPR015425">
    <property type="entry name" value="FH2_Formin"/>
</dbReference>
<feature type="coiled-coil region" evidence="2">
    <location>
        <begin position="1413"/>
        <end position="1470"/>
    </location>
</feature>
<feature type="compositionally biased region" description="Basic and acidic residues" evidence="3">
    <location>
        <begin position="1242"/>
        <end position="1253"/>
    </location>
</feature>
<feature type="region of interest" description="Disordered" evidence="3">
    <location>
        <begin position="1238"/>
        <end position="1311"/>
    </location>
</feature>
<feature type="compositionally biased region" description="Basic and acidic residues" evidence="3">
    <location>
        <begin position="310"/>
        <end position="331"/>
    </location>
</feature>
<reference evidence="7" key="2">
    <citation type="submission" date="2025-08" db="UniProtKB">
        <authorList>
            <consortium name="RefSeq"/>
        </authorList>
    </citation>
    <scope>IDENTIFICATION</scope>
    <source>
        <strain evidence="7">S238N-H82</strain>
        <tissue evidence="7">Testes</tissue>
    </source>
</reference>
<dbReference type="PANTHER" id="PTHR45920:SF7">
    <property type="entry name" value="FORMIN-G"/>
    <property type="match status" value="1"/>
</dbReference>
<organism evidence="6 7">
    <name type="scientific">Branchiostoma floridae</name>
    <name type="common">Florida lancelet</name>
    <name type="synonym">Amphioxus</name>
    <dbReference type="NCBI Taxonomy" id="7739"/>
    <lineage>
        <taxon>Eukaryota</taxon>
        <taxon>Metazoa</taxon>
        <taxon>Chordata</taxon>
        <taxon>Cephalochordata</taxon>
        <taxon>Leptocardii</taxon>
        <taxon>Amphioxiformes</taxon>
        <taxon>Branchiostomatidae</taxon>
        <taxon>Branchiostoma</taxon>
    </lineage>
</organism>
<gene>
    <name evidence="7" type="primary">LOC118423339</name>
</gene>
<evidence type="ECO:0000256" key="2">
    <source>
        <dbReference type="SAM" id="Coils"/>
    </source>
</evidence>
<name>A0A9J7LQR1_BRAFL</name>
<feature type="compositionally biased region" description="Pro residues" evidence="3">
    <location>
        <begin position="981"/>
        <end position="1015"/>
    </location>
</feature>
<feature type="compositionally biased region" description="Basic and acidic residues" evidence="3">
    <location>
        <begin position="1720"/>
        <end position="1741"/>
    </location>
</feature>
<dbReference type="PANTHER" id="PTHR45920">
    <property type="entry name" value="FORMIN HOMOLOGY 2 DOMAIN CONTAINING, ISOFORM I"/>
    <property type="match status" value="1"/>
</dbReference>
<dbReference type="SMART" id="SM00498">
    <property type="entry name" value="FH2"/>
    <property type="match status" value="1"/>
</dbReference>
<feature type="compositionally biased region" description="Basic and acidic residues" evidence="3">
    <location>
        <begin position="339"/>
        <end position="349"/>
    </location>
</feature>
<evidence type="ECO:0000256" key="1">
    <source>
        <dbReference type="ARBA" id="ARBA00005271"/>
    </source>
</evidence>
<feature type="compositionally biased region" description="Acidic residues" evidence="3">
    <location>
        <begin position="261"/>
        <end position="272"/>
    </location>
</feature>
<dbReference type="PROSITE" id="PS51444">
    <property type="entry name" value="FH2"/>
    <property type="match status" value="1"/>
</dbReference>
<evidence type="ECO:0000313" key="7">
    <source>
        <dbReference type="RefSeq" id="XP_035687357.1"/>
    </source>
</evidence>
<keyword evidence="6" id="KW-1185">Reference proteome</keyword>
<dbReference type="OMA" id="PETTYCW"/>
<feature type="compositionally biased region" description="Basic and acidic residues" evidence="3">
    <location>
        <begin position="1624"/>
        <end position="1692"/>
    </location>
</feature>
<feature type="compositionally biased region" description="Acidic residues" evidence="3">
    <location>
        <begin position="1745"/>
        <end position="1759"/>
    </location>
</feature>
<feature type="region of interest" description="Disordered" evidence="3">
    <location>
        <begin position="519"/>
        <end position="588"/>
    </location>
</feature>
<feature type="compositionally biased region" description="Pro residues" evidence="3">
    <location>
        <begin position="913"/>
        <end position="940"/>
    </location>
</feature>
<dbReference type="GO" id="GO:0005737">
    <property type="term" value="C:cytoplasm"/>
    <property type="evidence" value="ECO:0007669"/>
    <property type="project" value="UniProtKB-ARBA"/>
</dbReference>
<evidence type="ECO:0000259" key="5">
    <source>
        <dbReference type="PROSITE" id="PS51444"/>
    </source>
</evidence>
<evidence type="ECO:0000313" key="6">
    <source>
        <dbReference type="Proteomes" id="UP000001554"/>
    </source>
</evidence>
<feature type="region of interest" description="Disordered" evidence="3">
    <location>
        <begin position="869"/>
        <end position="940"/>
    </location>
</feature>
<protein>
    <submittedName>
        <fullName evidence="7">Formin-2-like</fullName>
    </submittedName>
</protein>
<dbReference type="InterPro" id="IPR000591">
    <property type="entry name" value="DEP_dom"/>
</dbReference>
<feature type="compositionally biased region" description="Low complexity" evidence="3">
    <location>
        <begin position="1702"/>
        <end position="1718"/>
    </location>
</feature>
<feature type="compositionally biased region" description="Low complexity" evidence="3">
    <location>
        <begin position="153"/>
        <end position="166"/>
    </location>
</feature>
<feature type="domain" description="DEP" evidence="4">
    <location>
        <begin position="620"/>
        <end position="682"/>
    </location>
</feature>
<feature type="compositionally biased region" description="Pro residues" evidence="3">
    <location>
        <begin position="886"/>
        <end position="896"/>
    </location>
</feature>
<feature type="compositionally biased region" description="Basic and acidic residues" evidence="3">
    <location>
        <begin position="434"/>
        <end position="448"/>
    </location>
</feature>
<dbReference type="RefSeq" id="XP_035687357.1">
    <property type="nucleotide sequence ID" value="XM_035831464.1"/>
</dbReference>
<dbReference type="GeneID" id="118423339"/>
<dbReference type="Gene3D" id="1.20.58.2220">
    <property type="entry name" value="Formin, FH2 domain"/>
    <property type="match status" value="1"/>
</dbReference>
<dbReference type="GO" id="GO:0035556">
    <property type="term" value="P:intracellular signal transduction"/>
    <property type="evidence" value="ECO:0007669"/>
    <property type="project" value="InterPro"/>
</dbReference>
<evidence type="ECO:0000259" key="4">
    <source>
        <dbReference type="PROSITE" id="PS50186"/>
    </source>
</evidence>
<feature type="region of interest" description="Disordered" evidence="3">
    <location>
        <begin position="981"/>
        <end position="1023"/>
    </location>
</feature>
<feature type="compositionally biased region" description="Basic and acidic residues" evidence="3">
    <location>
        <begin position="93"/>
        <end position="102"/>
    </location>
</feature>
<feature type="compositionally biased region" description="Basic and acidic residues" evidence="3">
    <location>
        <begin position="1565"/>
        <end position="1590"/>
    </location>
</feature>
<feature type="compositionally biased region" description="Basic and acidic residues" evidence="3">
    <location>
        <begin position="521"/>
        <end position="530"/>
    </location>
</feature>
<feature type="region of interest" description="Disordered" evidence="3">
    <location>
        <begin position="1"/>
        <end position="287"/>
    </location>
</feature>
<dbReference type="KEGG" id="bfo:118423339"/>
<dbReference type="OrthoDB" id="427644at2759"/>
<feature type="compositionally biased region" description="Low complexity" evidence="3">
    <location>
        <begin position="368"/>
        <end position="383"/>
    </location>
</feature>
<feature type="compositionally biased region" description="Basic and acidic residues" evidence="3">
    <location>
        <begin position="1263"/>
        <end position="1294"/>
    </location>
</feature>
<dbReference type="GO" id="GO:0030036">
    <property type="term" value="P:actin cytoskeleton organization"/>
    <property type="evidence" value="ECO:0000318"/>
    <property type="project" value="GO_Central"/>
</dbReference>
<dbReference type="InterPro" id="IPR042201">
    <property type="entry name" value="FH2_Formin_sf"/>
</dbReference>
<accession>A0A9J7LQR1</accession>
<reference evidence="6" key="1">
    <citation type="journal article" date="2020" name="Nat. Ecol. Evol.">
        <title>Deeply conserved synteny resolves early events in vertebrate evolution.</title>
        <authorList>
            <person name="Simakov O."/>
            <person name="Marletaz F."/>
            <person name="Yue J.X."/>
            <person name="O'Connell B."/>
            <person name="Jenkins J."/>
            <person name="Brandt A."/>
            <person name="Calef R."/>
            <person name="Tung C.H."/>
            <person name="Huang T.K."/>
            <person name="Schmutz J."/>
            <person name="Satoh N."/>
            <person name="Yu J.K."/>
            <person name="Putnam N.H."/>
            <person name="Green R.E."/>
            <person name="Rokhsar D.S."/>
        </authorList>
    </citation>
    <scope>NUCLEOTIDE SEQUENCE [LARGE SCALE GENOMIC DNA]</scope>
    <source>
        <strain evidence="6">S238N-H82</strain>
    </source>
</reference>
<comment type="similarity">
    <text evidence="1">Belongs to the formin homology family. Cappuccino subfamily.</text>
</comment>
<proteinExistence type="inferred from homology"/>
<sequence>MSKKKGSTLPWYLAFASPGRNNGDSSDSDRSSDSEDYEDASAETPGELSPGYTNRLSVLLGGGVRADYKEDSMGNADSRGKGERGKHKKHAEHHKEGAEKADFTTVEYEDSRLSNVAGEQKSEEGRPAKRTSSFGKKSKAAKVKEAAKRRSDASTASDTSSSEKSGSSGGGKFWSRGKKSESSPSQQRPKEGDAVKKDQAKMSPIHDAKEPQDETDRAADLERKSSVQGSTVPWYLGGGSSATAQPKQKKAAKKEAGKAESEDDLSEYEDAGDANVASGTAGGLVRSPSAGLSLLMKTSAGLTEQVEAQIQKEKASEVSKPTRPDSLEGKTKKGGGTIETKESTEEKSAAGKRHKTVPTPAYAVTSTRRFSSPRVSPASSPVAKQRKFPTSTSSPQLARKLESSASVDTGGISKKDEYSISKSDTEPDEGQNTSKDKVARSKSMDPARKGQGNAAFWEKKRTLALDGESFERKEEDGDYVTPPEKFNGQDSYSAEFVIKREDSADTKISQVAQKLDTLESEMQKITEKHTGHIQTDGSERRGSKTGDVPSSDSDAGDSVTGKRKMKPEPLTLTRSASPSPQLKKGVALGPQPWVSSMERLNQILAMSEKQVPDVRKKEKFLGKMLVEWLMPADHEEFGPDAAELDLALQFCNRLLAVGILQPLDQTSAQLEFNPETTYCWYHHAALQSTNGLNSSGTSLGHLPETTYCWYHHAALQSTNGLNSPGAAPGRITPVWPPPKPESKDGLRYTEAEHQYAIMTLKRENKDYIEQLHQKHELAVFQLRGENAVKVTKLEAEVANLIDQIQDLKKLLPSGGKKVDVGVEAAFDKPVLQVSCTATKSQATCTSEDGIIKELSSGGAAVPTAVIVDGTPAPLPTPPGAVARTPAPAPPPPPPPGQLSGLPFQTSTPSGAVPRPPPPPGAGSVPPPPPPPPGMACPPPPPPPPGMGAPPPPPPPPGMGAPPPPPPPPGMGVPPPPPLPGMVPPPPPPPGGVPPPPPPPGGIPPPPGGIPPPPGAFPGRAHLLQTPAGPRKQLVEPSSPMKPLYWNRIQLHKDKAVMQMQFGTEDIQTLWDKLEEPSFDKDEFEELFAKPQNTPKRKPLSDTYKKPKAKKSVAKLLDSKRSQQVGILMSSLHAEMADIENAVLNMDTTHLDLENLNALYEIRPQSDELDKIKRHLVAKVDTPLDKPEQFLFELSNIPSFGDRVFCFTFQAQFQESILTIRQRLDNFKNVCKILLGDSEDEEKEKKDAEEKGEAENTESENEEAEKREEPEKEQAKEREEESKTEEKDPGEKDGETSSAEEKEEESNSEAMEVNANVQTVLGLVLAFGNYMNGGNRTRGQADGFQLEILAKLKDVKGKHCPKDGKTSLLHYLVIYFINKFDKAAGTEQAKLPIPEPNDINQATLVKFDDIGKDLRKLKRDLDGCEKKVAEVVNSSEDKYIQPFKDNMEIFVKKAQKEHQEQEHNLDACQKRFQQVVIFFGVRPRPGDTEVTPPYFFSLWTAFCRDFKDIWKKEQNKHAKKKVETAKKKVQEMKEEKKSQVASTQRKARPGGLKAKLATKSKSVDVPLKETTKTSKEEAKVPPKEPTVKEETSEPSSEGAEKSEESKSKEPSPSKEKKVLKVSSSSKEETDTAPAQERKKATGDEVKTSSEADKESSRDATSQKKDTEGSTDAPKQKSLKERFQELSKEREAKRQTIGKKSQETKTTSSSSSETNSAAKTPSSREEASKGEDSKEDSKDEKSSELPSVDESEEIFQDGEYY</sequence>
<dbReference type="PRINTS" id="PR01217">
    <property type="entry name" value="PRICHEXTENSN"/>
</dbReference>
<dbReference type="Proteomes" id="UP000001554">
    <property type="component" value="Chromosome 1"/>
</dbReference>
<feature type="compositionally biased region" description="Basic and acidic residues" evidence="3">
    <location>
        <begin position="413"/>
        <end position="425"/>
    </location>
</feature>
<feature type="compositionally biased region" description="Basic and acidic residues" evidence="3">
    <location>
        <begin position="1597"/>
        <end position="1617"/>
    </location>
</feature>
<keyword evidence="2" id="KW-0175">Coiled coil</keyword>
<dbReference type="SUPFAM" id="SSF101447">
    <property type="entry name" value="Formin homology 2 domain (FH2 domain)"/>
    <property type="match status" value="2"/>
</dbReference>
<feature type="compositionally biased region" description="Basic and acidic residues" evidence="3">
    <location>
        <begin position="142"/>
        <end position="152"/>
    </location>
</feature>
<feature type="domain" description="FH2" evidence="5">
    <location>
        <begin position="1030"/>
        <end position="1531"/>
    </location>
</feature>
<evidence type="ECO:0000256" key="3">
    <source>
        <dbReference type="SAM" id="MobiDB-lite"/>
    </source>
</evidence>
<feature type="compositionally biased region" description="Basic and acidic residues" evidence="3">
    <location>
        <begin position="188"/>
        <end position="225"/>
    </location>
</feature>
<feature type="compositionally biased region" description="Basic and acidic residues" evidence="3">
    <location>
        <begin position="1513"/>
        <end position="1537"/>
    </location>
</feature>
<feature type="compositionally biased region" description="Basic and acidic residues" evidence="3">
    <location>
        <begin position="66"/>
        <end position="83"/>
    </location>
</feature>
<feature type="region of interest" description="Disordered" evidence="3">
    <location>
        <begin position="1513"/>
        <end position="1759"/>
    </location>
</feature>
<dbReference type="PROSITE" id="PS50186">
    <property type="entry name" value="DEP"/>
    <property type="match status" value="1"/>
</dbReference>
<dbReference type="Pfam" id="PF02181">
    <property type="entry name" value="FH2"/>
    <property type="match status" value="2"/>
</dbReference>
<feature type="region of interest" description="Disordered" evidence="3">
    <location>
        <begin position="305"/>
        <end position="491"/>
    </location>
</feature>
<feature type="compositionally biased region" description="Basic and acidic residues" evidence="3">
    <location>
        <begin position="457"/>
        <end position="475"/>
    </location>
</feature>